<organism evidence="1 2">
    <name type="scientific">Trichomonas vaginalis (strain ATCC PRA-98 / G3)</name>
    <dbReference type="NCBI Taxonomy" id="412133"/>
    <lineage>
        <taxon>Eukaryota</taxon>
        <taxon>Metamonada</taxon>
        <taxon>Parabasalia</taxon>
        <taxon>Trichomonadida</taxon>
        <taxon>Trichomonadidae</taxon>
        <taxon>Trichomonas</taxon>
    </lineage>
</organism>
<dbReference type="Proteomes" id="UP000001542">
    <property type="component" value="Unassembled WGS sequence"/>
</dbReference>
<reference evidence="1" key="2">
    <citation type="journal article" date="2007" name="Science">
        <title>Draft genome sequence of the sexually transmitted pathogen Trichomonas vaginalis.</title>
        <authorList>
            <person name="Carlton J.M."/>
            <person name="Hirt R.P."/>
            <person name="Silva J.C."/>
            <person name="Delcher A.L."/>
            <person name="Schatz M."/>
            <person name="Zhao Q."/>
            <person name="Wortman J.R."/>
            <person name="Bidwell S.L."/>
            <person name="Alsmark U.C.M."/>
            <person name="Besteiro S."/>
            <person name="Sicheritz-Ponten T."/>
            <person name="Noel C.J."/>
            <person name="Dacks J.B."/>
            <person name="Foster P.G."/>
            <person name="Simillion C."/>
            <person name="Van de Peer Y."/>
            <person name="Miranda-Saavedra D."/>
            <person name="Barton G.J."/>
            <person name="Westrop G.D."/>
            <person name="Mueller S."/>
            <person name="Dessi D."/>
            <person name="Fiori P.L."/>
            <person name="Ren Q."/>
            <person name="Paulsen I."/>
            <person name="Zhang H."/>
            <person name="Bastida-Corcuera F.D."/>
            <person name="Simoes-Barbosa A."/>
            <person name="Brown M.T."/>
            <person name="Hayes R.D."/>
            <person name="Mukherjee M."/>
            <person name="Okumura C.Y."/>
            <person name="Schneider R."/>
            <person name="Smith A.J."/>
            <person name="Vanacova S."/>
            <person name="Villalvazo M."/>
            <person name="Haas B.J."/>
            <person name="Pertea M."/>
            <person name="Feldblyum T.V."/>
            <person name="Utterback T.R."/>
            <person name="Shu C.L."/>
            <person name="Osoegawa K."/>
            <person name="de Jong P.J."/>
            <person name="Hrdy I."/>
            <person name="Horvathova L."/>
            <person name="Zubacova Z."/>
            <person name="Dolezal P."/>
            <person name="Malik S.B."/>
            <person name="Logsdon J.M. Jr."/>
            <person name="Henze K."/>
            <person name="Gupta A."/>
            <person name="Wang C.C."/>
            <person name="Dunne R.L."/>
            <person name="Upcroft J.A."/>
            <person name="Upcroft P."/>
            <person name="White O."/>
            <person name="Salzberg S.L."/>
            <person name="Tang P."/>
            <person name="Chiu C.-H."/>
            <person name="Lee Y.-S."/>
            <person name="Embley T.M."/>
            <person name="Coombs G.H."/>
            <person name="Mottram J.C."/>
            <person name="Tachezy J."/>
            <person name="Fraser-Liggett C.M."/>
            <person name="Johnson P.J."/>
        </authorList>
    </citation>
    <scope>NUCLEOTIDE SEQUENCE [LARGE SCALE GENOMIC DNA]</scope>
    <source>
        <strain evidence="1">G3</strain>
    </source>
</reference>
<dbReference type="VEuPathDB" id="TrichDB:TVAG_467370"/>
<dbReference type="AlphaFoldDB" id="A2F506"/>
<accession>A2F506</accession>
<protein>
    <submittedName>
        <fullName evidence="1">Uncharacterized protein</fullName>
    </submittedName>
</protein>
<name>A2F506_TRIV3</name>
<dbReference type="EMBL" id="DS113617">
    <property type="protein sequence ID" value="EAY00010.1"/>
    <property type="molecule type" value="Genomic_DNA"/>
</dbReference>
<gene>
    <name evidence="1" type="ORF">TVAG_029140</name>
</gene>
<evidence type="ECO:0000313" key="2">
    <source>
        <dbReference type="Proteomes" id="UP000001542"/>
    </source>
</evidence>
<evidence type="ECO:0000313" key="1">
    <source>
        <dbReference type="EMBL" id="EAY00010.1"/>
    </source>
</evidence>
<reference evidence="1" key="1">
    <citation type="submission" date="2006-10" db="EMBL/GenBank/DDBJ databases">
        <authorList>
            <person name="Amadeo P."/>
            <person name="Zhao Q."/>
            <person name="Wortman J."/>
            <person name="Fraser-Liggett C."/>
            <person name="Carlton J."/>
        </authorList>
    </citation>
    <scope>NUCLEOTIDE SEQUENCE</scope>
    <source>
        <strain evidence="1">G3</strain>
    </source>
</reference>
<keyword evidence="2" id="KW-1185">Reference proteome</keyword>
<proteinExistence type="predicted"/>
<sequence>MSDQDIHPDKYSEFRSSYKYYIDPFNALYRIKTDKEEELNSIYKMIKTELIDSKKLLPTNIIRDILRMGTH</sequence>
<dbReference type="InParanoid" id="A2F506"/>